<evidence type="ECO:0000313" key="1">
    <source>
        <dbReference type="EMBL" id="RDC44984.1"/>
    </source>
</evidence>
<dbReference type="AlphaFoldDB" id="A0A369P365"/>
<protein>
    <submittedName>
        <fullName evidence="1">Uncharacterized protein</fullName>
    </submittedName>
</protein>
<name>A0A369P365_9ACTN</name>
<organism evidence="1 2">
    <name type="scientific">Adlercreutzia equolifaciens subsp. celatus</name>
    <dbReference type="NCBI Taxonomy" id="394340"/>
    <lineage>
        <taxon>Bacteria</taxon>
        <taxon>Bacillati</taxon>
        <taxon>Actinomycetota</taxon>
        <taxon>Coriobacteriia</taxon>
        <taxon>Eggerthellales</taxon>
        <taxon>Eggerthellaceae</taxon>
        <taxon>Adlercreutzia</taxon>
    </lineage>
</organism>
<accession>A0A369P365</accession>
<proteinExistence type="predicted"/>
<dbReference type="Proteomes" id="UP000253805">
    <property type="component" value="Unassembled WGS sequence"/>
</dbReference>
<sequence>MQTLGTELDRTIAGWGPEAAAALKRSRNKDRFRAAVERTWRLRPDVGRFVLMHTNGIYIAKDERPRKGPDRHKDWWVFGVYLDDAMARTEVDAWQSVLLMNLEQEGFAVNELRFFPAKWDMRQRRLFPELWEEGESARVPGNRDGLKYQDEARALDIVKRAVFLVFEDTELAWALLEKVRGASVREMFAAGPTGETAVRDGKRQGEKRYRLLLYVDDVAQTKPIVEAYSEAIRSRARLLGLRLGSIWVRKAPPLLAGKHAFKRTGASEPLRDETLRGGSAE</sequence>
<evidence type="ECO:0000313" key="2">
    <source>
        <dbReference type="Proteomes" id="UP000253805"/>
    </source>
</evidence>
<gene>
    <name evidence="1" type="ORF">C1850_05340</name>
</gene>
<comment type="caution">
    <text evidence="1">The sequence shown here is derived from an EMBL/GenBank/DDBJ whole genome shotgun (WGS) entry which is preliminary data.</text>
</comment>
<dbReference type="RefSeq" id="WP_114548867.1">
    <property type="nucleotide sequence ID" value="NZ_PPUT01000010.1"/>
</dbReference>
<dbReference type="EMBL" id="PPUT01000010">
    <property type="protein sequence ID" value="RDC44984.1"/>
    <property type="molecule type" value="Genomic_DNA"/>
</dbReference>
<reference evidence="1 2" key="1">
    <citation type="journal article" date="2018" name="Elife">
        <title>Discovery and characterization of a prevalent human gut bacterial enzyme sufficient for the inactivation of a family of plant toxins.</title>
        <authorList>
            <person name="Koppel N."/>
            <person name="Bisanz J.E."/>
            <person name="Pandelia M.E."/>
            <person name="Turnbaugh P.J."/>
            <person name="Balskus E.P."/>
        </authorList>
    </citation>
    <scope>NUCLEOTIDE SEQUENCE [LARGE SCALE GENOMIC DNA]</scope>
    <source>
        <strain evidence="1 2">OB21 GAM 11</strain>
    </source>
</reference>